<organism evidence="1 2">
    <name type="scientific">Peltaster fructicola</name>
    <dbReference type="NCBI Taxonomy" id="286661"/>
    <lineage>
        <taxon>Eukaryota</taxon>
        <taxon>Fungi</taxon>
        <taxon>Dikarya</taxon>
        <taxon>Ascomycota</taxon>
        <taxon>Pezizomycotina</taxon>
        <taxon>Dothideomycetes</taxon>
        <taxon>Dothideomycetes incertae sedis</taxon>
        <taxon>Peltaster</taxon>
    </lineage>
</organism>
<sequence length="85" mass="9772">MVCGIHIPYRKSRLWTRAGIRLSSGSSAMMAYRMEADQSTVFSVERLAIHDSITPCSICERIRQIMIICHIEPTRWAYAKSRSCH</sequence>
<reference evidence="1 2" key="1">
    <citation type="journal article" date="2016" name="Sci. Rep.">
        <title>Peltaster fructicola genome reveals evolution from an invasive phytopathogen to an ectophytic parasite.</title>
        <authorList>
            <person name="Xu C."/>
            <person name="Chen H."/>
            <person name="Gleason M.L."/>
            <person name="Xu J.R."/>
            <person name="Liu H."/>
            <person name="Zhang R."/>
            <person name="Sun G."/>
        </authorList>
    </citation>
    <scope>NUCLEOTIDE SEQUENCE [LARGE SCALE GENOMIC DNA]</scope>
    <source>
        <strain evidence="1 2">LNHT1506</strain>
    </source>
</reference>
<name>A0A6H0XQ33_9PEZI</name>
<gene>
    <name evidence="1" type="ORF">AMS68_002262</name>
</gene>
<dbReference type="Proteomes" id="UP000503462">
    <property type="component" value="Chromosome 2"/>
</dbReference>
<proteinExistence type="predicted"/>
<evidence type="ECO:0000313" key="1">
    <source>
        <dbReference type="EMBL" id="QIW96744.1"/>
    </source>
</evidence>
<evidence type="ECO:0000313" key="2">
    <source>
        <dbReference type="Proteomes" id="UP000503462"/>
    </source>
</evidence>
<keyword evidence="2" id="KW-1185">Reference proteome</keyword>
<accession>A0A6H0XQ33</accession>
<dbReference type="EMBL" id="CP051140">
    <property type="protein sequence ID" value="QIW96744.1"/>
    <property type="molecule type" value="Genomic_DNA"/>
</dbReference>
<dbReference type="AlphaFoldDB" id="A0A6H0XQ33"/>
<protein>
    <submittedName>
        <fullName evidence="1">Uncharacterized protein</fullName>
    </submittedName>
</protein>